<dbReference type="Gene3D" id="2.60.40.10">
    <property type="entry name" value="Immunoglobulins"/>
    <property type="match status" value="1"/>
</dbReference>
<evidence type="ECO:0000256" key="6">
    <source>
        <dbReference type="ARBA" id="ARBA00023295"/>
    </source>
</evidence>
<dbReference type="Pfam" id="PF01915">
    <property type="entry name" value="Glyco_hydro_3_C"/>
    <property type="match status" value="1"/>
</dbReference>
<dbReference type="InterPro" id="IPR001764">
    <property type="entry name" value="Glyco_hydro_3_N"/>
</dbReference>
<accession>A0ABW3AG34</accession>
<feature type="domain" description="Fibronectin type III-like" evidence="7">
    <location>
        <begin position="637"/>
        <end position="707"/>
    </location>
</feature>
<dbReference type="InterPro" id="IPR002772">
    <property type="entry name" value="Glyco_hydro_3_C"/>
</dbReference>
<dbReference type="SUPFAM" id="SSF51445">
    <property type="entry name" value="(Trans)glycosidases"/>
    <property type="match status" value="1"/>
</dbReference>
<dbReference type="InterPro" id="IPR036881">
    <property type="entry name" value="Glyco_hydro_3_C_sf"/>
</dbReference>
<dbReference type="SMART" id="SM01217">
    <property type="entry name" value="Fn3_like"/>
    <property type="match status" value="1"/>
</dbReference>
<evidence type="ECO:0000256" key="5">
    <source>
        <dbReference type="ARBA" id="ARBA00022801"/>
    </source>
</evidence>
<dbReference type="Gene3D" id="3.40.50.1700">
    <property type="entry name" value="Glycoside hydrolase family 3 C-terminal domain"/>
    <property type="match status" value="1"/>
</dbReference>
<dbReference type="InterPro" id="IPR051915">
    <property type="entry name" value="Cellulose_Degrad_GH3"/>
</dbReference>
<evidence type="ECO:0000256" key="1">
    <source>
        <dbReference type="ARBA" id="ARBA00000448"/>
    </source>
</evidence>
<comment type="catalytic activity">
    <reaction evidence="1">
        <text>Hydrolysis of terminal, non-reducing beta-D-glucosyl residues with release of beta-D-glucose.</text>
        <dbReference type="EC" id="3.2.1.21"/>
    </reaction>
</comment>
<dbReference type="InterPro" id="IPR026891">
    <property type="entry name" value="Fn3-like"/>
</dbReference>
<dbReference type="SUPFAM" id="SSF52279">
    <property type="entry name" value="Beta-D-glucan exohydrolase, C-terminal domain"/>
    <property type="match status" value="1"/>
</dbReference>
<sequence length="718" mass="76349">MDRSARVSRLLADMTPREKLGQLQIVFRPRLDDAARLVRDGIGSVFWPRSAAAVNRLQRVAVTETRLGIPLLVGLDVIHGQRTIAPVPLAQAASFDPRLVEELARLAASEARSGGVTWTFSPMVDVSFDPRWGRVVEGFGEDVHLTSIMGRAMVRGYQGSDLSLPGTIAATAKHFVAYGQPEGGRDYNTVDVSEHRLRNIHLEPFRAVVDEGAASVMAAFNTVAGRPMHANSRLLTGTLKDEWGFGGVIVGDADGVRNLLPHGVAEDLADAVTQAFHAGIDIEMGGAPSDLDDAALTRIDSARIDDAVARVLTLKERLGLFERPYVHEQDERTGPTAEARSLVRRAAARSSVLLENDGTLPLGRRGRILLTGPYATSTDHLGAWTQSFGAEAGSIAAALSERGIDAEVVPGVDFLDDDPGGIDEVVAAAAHCDVAVVVVGEPSALSGEAASRSDLRLPGRQTELIRAVAGAGIPFVVVVVAGRPLVVGDWAELAGSLVVVWHGGTEAAAAIVDVLLGDEDPAGRLPMSWPRSVGQVPVYYAHENTGRPATRGGTLSAEAEDVGLHGPDKVHEKYTSKYLDLDLGPQFAFGRGSSYATFDHSIPRLSASGVSLADLGAGVTVTLEIDVTNTASRSGDEVLQVFVQDLVATVAQPVRRLIAFARRTLAPGETATLAFEIGRDELHFWDASSARFVVEPGLFRLHVGSTLAATQHVEFRVS</sequence>
<evidence type="ECO:0000256" key="4">
    <source>
        <dbReference type="ARBA" id="ARBA00022729"/>
    </source>
</evidence>
<evidence type="ECO:0000256" key="2">
    <source>
        <dbReference type="ARBA" id="ARBA00005336"/>
    </source>
</evidence>
<comment type="caution">
    <text evidence="8">The sequence shown here is derived from an EMBL/GenBank/DDBJ whole genome shotgun (WGS) entry which is preliminary data.</text>
</comment>
<keyword evidence="5 8" id="KW-0378">Hydrolase</keyword>
<dbReference type="EC" id="3.2.1.21" evidence="3"/>
<evidence type="ECO:0000313" key="8">
    <source>
        <dbReference type="EMBL" id="MFD0789494.1"/>
    </source>
</evidence>
<dbReference type="EMBL" id="JBHTII010000001">
    <property type="protein sequence ID" value="MFD0789494.1"/>
    <property type="molecule type" value="Genomic_DNA"/>
</dbReference>
<dbReference type="Pfam" id="PF14310">
    <property type="entry name" value="Fn3-like"/>
    <property type="match status" value="1"/>
</dbReference>
<evidence type="ECO:0000259" key="7">
    <source>
        <dbReference type="SMART" id="SM01217"/>
    </source>
</evidence>
<keyword evidence="4" id="KW-0732">Signal</keyword>
<dbReference type="PRINTS" id="PR00133">
    <property type="entry name" value="GLHYDRLASE3"/>
</dbReference>
<dbReference type="InterPro" id="IPR013783">
    <property type="entry name" value="Ig-like_fold"/>
</dbReference>
<organism evidence="8 9">
    <name type="scientific">Microbacterium insulae</name>
    <dbReference type="NCBI Taxonomy" id="483014"/>
    <lineage>
        <taxon>Bacteria</taxon>
        <taxon>Bacillati</taxon>
        <taxon>Actinomycetota</taxon>
        <taxon>Actinomycetes</taxon>
        <taxon>Micrococcales</taxon>
        <taxon>Microbacteriaceae</taxon>
        <taxon>Microbacterium</taxon>
    </lineage>
</organism>
<reference evidence="9" key="1">
    <citation type="journal article" date="2019" name="Int. J. Syst. Evol. Microbiol.">
        <title>The Global Catalogue of Microorganisms (GCM) 10K type strain sequencing project: providing services to taxonomists for standard genome sequencing and annotation.</title>
        <authorList>
            <consortium name="The Broad Institute Genomics Platform"/>
            <consortium name="The Broad Institute Genome Sequencing Center for Infectious Disease"/>
            <person name="Wu L."/>
            <person name="Ma J."/>
        </authorList>
    </citation>
    <scope>NUCLEOTIDE SEQUENCE [LARGE SCALE GENOMIC DNA]</scope>
    <source>
        <strain evidence="9">CCUG 54523</strain>
    </source>
</reference>
<name>A0ABW3AG34_9MICO</name>
<protein>
    <recommendedName>
        <fullName evidence="3">beta-glucosidase</fullName>
        <ecNumber evidence="3">3.2.1.21</ecNumber>
    </recommendedName>
</protein>
<evidence type="ECO:0000256" key="3">
    <source>
        <dbReference type="ARBA" id="ARBA00012744"/>
    </source>
</evidence>
<comment type="similarity">
    <text evidence="2">Belongs to the glycosyl hydrolase 3 family.</text>
</comment>
<dbReference type="Gene3D" id="3.20.20.300">
    <property type="entry name" value="Glycoside hydrolase, family 3, N-terminal domain"/>
    <property type="match status" value="1"/>
</dbReference>
<dbReference type="InterPro" id="IPR017853">
    <property type="entry name" value="GH"/>
</dbReference>
<dbReference type="PANTHER" id="PTHR30620">
    <property type="entry name" value="PERIPLASMIC BETA-GLUCOSIDASE-RELATED"/>
    <property type="match status" value="1"/>
</dbReference>
<dbReference type="PANTHER" id="PTHR30620:SF16">
    <property type="entry name" value="LYSOSOMAL BETA GLUCOSIDASE"/>
    <property type="match status" value="1"/>
</dbReference>
<dbReference type="Pfam" id="PF00933">
    <property type="entry name" value="Glyco_hydro_3"/>
    <property type="match status" value="1"/>
</dbReference>
<dbReference type="Proteomes" id="UP001597055">
    <property type="component" value="Unassembled WGS sequence"/>
</dbReference>
<proteinExistence type="inferred from homology"/>
<evidence type="ECO:0000313" key="9">
    <source>
        <dbReference type="Proteomes" id="UP001597055"/>
    </source>
</evidence>
<keyword evidence="6" id="KW-0326">Glycosidase</keyword>
<gene>
    <name evidence="8" type="ORF">ACFQ0P_03715</name>
</gene>
<dbReference type="GO" id="GO:0016787">
    <property type="term" value="F:hydrolase activity"/>
    <property type="evidence" value="ECO:0007669"/>
    <property type="project" value="UniProtKB-KW"/>
</dbReference>
<keyword evidence="9" id="KW-1185">Reference proteome</keyword>
<dbReference type="InterPro" id="IPR036962">
    <property type="entry name" value="Glyco_hydro_3_N_sf"/>
</dbReference>
<dbReference type="RefSeq" id="WP_204980526.1">
    <property type="nucleotide sequence ID" value="NZ_JBHTII010000001.1"/>
</dbReference>